<dbReference type="InterPro" id="IPR020026">
    <property type="entry name" value="PseC"/>
</dbReference>
<evidence type="ECO:0000256" key="1">
    <source>
        <dbReference type="PIRSR" id="PIRSR000390-1"/>
    </source>
</evidence>
<reference evidence="4" key="1">
    <citation type="submission" date="2020-03" db="EMBL/GenBank/DDBJ databases">
        <title>Genome differentiation and subclade ecological adaptation of Prochlorococcus HLII clade in the global ocean.</title>
        <authorList>
            <person name="Yan W."/>
            <person name="Fen X."/>
            <person name="Zhang W."/>
        </authorList>
    </citation>
    <scope>NUCLEOTIDE SEQUENCE</scope>
    <source>
        <strain evidence="4">XMU1401</strain>
    </source>
</reference>
<dbReference type="Pfam" id="PF01041">
    <property type="entry name" value="DegT_DnrJ_EryC1"/>
    <property type="match status" value="1"/>
</dbReference>
<dbReference type="InterPro" id="IPR015421">
    <property type="entry name" value="PyrdxlP-dep_Trfase_major"/>
</dbReference>
<dbReference type="Proteomes" id="UP000666562">
    <property type="component" value="Unassembled WGS sequence"/>
</dbReference>
<dbReference type="CDD" id="cd00616">
    <property type="entry name" value="AHBA_syn"/>
    <property type="match status" value="1"/>
</dbReference>
<dbReference type="PANTHER" id="PTHR30244">
    <property type="entry name" value="TRANSAMINASE"/>
    <property type="match status" value="1"/>
</dbReference>
<keyword evidence="2 3" id="KW-0663">Pyridoxal phosphate</keyword>
<dbReference type="SUPFAM" id="SSF53383">
    <property type="entry name" value="PLP-dependent transferases"/>
    <property type="match status" value="1"/>
</dbReference>
<proteinExistence type="inferred from homology"/>
<dbReference type="Gene3D" id="3.40.640.10">
    <property type="entry name" value="Type I PLP-dependent aspartate aminotransferase-like (Major domain)"/>
    <property type="match status" value="1"/>
</dbReference>
<evidence type="ECO:0000256" key="3">
    <source>
        <dbReference type="RuleBase" id="RU004508"/>
    </source>
</evidence>
<dbReference type="InterPro" id="IPR015424">
    <property type="entry name" value="PyrdxlP-dep_Trfase"/>
</dbReference>
<comment type="similarity">
    <text evidence="3">Belongs to the DegT/DnrJ/EryC1 family.</text>
</comment>
<organism evidence="4 5">
    <name type="scientific">Prochlorococcus marinus str. XMU1401</name>
    <dbReference type="NCBI Taxonomy" id="2052594"/>
    <lineage>
        <taxon>Bacteria</taxon>
        <taxon>Bacillati</taxon>
        <taxon>Cyanobacteriota</taxon>
        <taxon>Cyanophyceae</taxon>
        <taxon>Synechococcales</taxon>
        <taxon>Prochlorococcaceae</taxon>
        <taxon>Prochlorococcus</taxon>
    </lineage>
</organism>
<dbReference type="PIRSF" id="PIRSF000390">
    <property type="entry name" value="PLP_StrS"/>
    <property type="match status" value="1"/>
</dbReference>
<dbReference type="EC" id="2.6.1.92" evidence="4"/>
<gene>
    <name evidence="4" type="primary">pseC</name>
    <name evidence="4" type="ORF">HA142_07165</name>
</gene>
<feature type="active site" description="Proton acceptor" evidence="1">
    <location>
        <position position="191"/>
    </location>
</feature>
<dbReference type="AlphaFoldDB" id="A0A8I1X0R0"/>
<dbReference type="InterPro" id="IPR015422">
    <property type="entry name" value="PyrdxlP-dep_Trfase_small"/>
</dbReference>
<keyword evidence="4" id="KW-0032">Aminotransferase</keyword>
<dbReference type="NCBIfam" id="TIGR03588">
    <property type="entry name" value="PseC"/>
    <property type="match status" value="1"/>
</dbReference>
<dbReference type="PANTHER" id="PTHR30244:SF34">
    <property type="entry name" value="DTDP-4-AMINO-4,6-DIDEOXYGALACTOSE TRANSAMINASE"/>
    <property type="match status" value="1"/>
</dbReference>
<name>A0A8I1X0R0_PROMR</name>
<keyword evidence="4" id="KW-0808">Transferase</keyword>
<protein>
    <submittedName>
        <fullName evidence="4">UDP-4-amino-4, 6-dideoxy-N-acetyl-beta-L-altrosamine transaminase</fullName>
        <ecNumber evidence="4">2.6.1.92</ecNumber>
    </submittedName>
</protein>
<dbReference type="Gene3D" id="3.90.1150.10">
    <property type="entry name" value="Aspartate Aminotransferase, domain 1"/>
    <property type="match status" value="1"/>
</dbReference>
<evidence type="ECO:0000313" key="4">
    <source>
        <dbReference type="EMBL" id="MBO8223291.1"/>
    </source>
</evidence>
<dbReference type="GO" id="GO:0008483">
    <property type="term" value="F:transaminase activity"/>
    <property type="evidence" value="ECO:0007669"/>
    <property type="project" value="UniProtKB-KW"/>
</dbReference>
<sequence length="393" mass="44749">MKDFIPYGKQNIDQNDINEVVNVLSSDYLTQGPLIVSFENQICEKLSPKYAVAVNSATSALHIACMALDIHENDTVWTSPNSFVASANCALYCGAKVDFVDIDLETGLISITKLTEKLEEASVLNKLPSLIIPVHLCGSSCDMEAIKKLSLKYGFKIIEDASHAIGGKYNGTYVGACEYSDITVFSFHPVKIITTGEGGVACTNNKDYADKLYKLRSHGIEKNHKNFYEPTEKPWVYEQQSLGYNYRMTDIHAALGISQLKKLDQFVEERNEIIRRYKELFFDIDFLSFLEVKNNVYSSFHLAVIVLDDKAVNFHKEIFLFLRESGIGVQIHYIPIHCQPYYKKLGFNRGDFPNAENYADRAISIPIYPGLTDQNQKYIYNKFKEVQKYYKIF</sequence>
<dbReference type="GO" id="GO:0030170">
    <property type="term" value="F:pyridoxal phosphate binding"/>
    <property type="evidence" value="ECO:0007669"/>
    <property type="project" value="TreeGrafter"/>
</dbReference>
<dbReference type="EMBL" id="JAAORC010000002">
    <property type="protein sequence ID" value="MBO8223291.1"/>
    <property type="molecule type" value="Genomic_DNA"/>
</dbReference>
<comment type="caution">
    <text evidence="4">The sequence shown here is derived from an EMBL/GenBank/DDBJ whole genome shotgun (WGS) entry which is preliminary data.</text>
</comment>
<dbReference type="InterPro" id="IPR000653">
    <property type="entry name" value="DegT/StrS_aminotransferase"/>
</dbReference>
<evidence type="ECO:0000256" key="2">
    <source>
        <dbReference type="PIRSR" id="PIRSR000390-2"/>
    </source>
</evidence>
<dbReference type="GO" id="GO:0000271">
    <property type="term" value="P:polysaccharide biosynthetic process"/>
    <property type="evidence" value="ECO:0007669"/>
    <property type="project" value="TreeGrafter"/>
</dbReference>
<dbReference type="RefSeq" id="WP_100883936.1">
    <property type="nucleotide sequence ID" value="NZ_JAAORC010000002.1"/>
</dbReference>
<evidence type="ECO:0000313" key="5">
    <source>
        <dbReference type="Proteomes" id="UP000666562"/>
    </source>
</evidence>
<accession>A0A8I1X0R0</accession>
<feature type="modified residue" description="N6-(pyridoxal phosphate)lysine" evidence="2">
    <location>
        <position position="191"/>
    </location>
</feature>